<keyword evidence="2" id="KW-1185">Reference proteome</keyword>
<accession>A0A9W9NQ10</accession>
<dbReference type="RefSeq" id="XP_058327966.1">
    <property type="nucleotide sequence ID" value="XM_058477621.1"/>
</dbReference>
<sequence>MLTRFALRPATYEARSSYIQFLPAKLARQNLQTFLPSKLYTRPSAYPRSLLTSQTSSFSTSSQIMASDDAYASFLDKANADLDAGRAPQQGASSSHAQTKIVDSSLKLPSSLQSIEEYYVSDTDEPFEPVALRWEGAKQGKWPSADDLSSLIAPGSGLSGSISTLSAAEFDPKKSYSAVLSAVRAAVAESSKADPESVDIKVYRVELTSTKLEYFVLALDSEERRTYCWPAGQGCRIIDLT</sequence>
<gene>
    <name evidence="1" type="ORF">N7468_008325</name>
</gene>
<dbReference type="PANTHER" id="PTHR42093">
    <property type="match status" value="1"/>
</dbReference>
<dbReference type="Proteomes" id="UP001150941">
    <property type="component" value="Unassembled WGS sequence"/>
</dbReference>
<dbReference type="Pfam" id="PF23151">
    <property type="entry name" value="NuiA_2"/>
    <property type="match status" value="1"/>
</dbReference>
<reference evidence="1" key="1">
    <citation type="submission" date="2022-11" db="EMBL/GenBank/DDBJ databases">
        <authorList>
            <person name="Petersen C."/>
        </authorList>
    </citation>
    <scope>NUCLEOTIDE SEQUENCE</scope>
    <source>
        <strain evidence="1">IBT 19713</strain>
    </source>
</reference>
<dbReference type="EMBL" id="JAPQKS010000006">
    <property type="protein sequence ID" value="KAJ5223783.1"/>
    <property type="molecule type" value="Genomic_DNA"/>
</dbReference>
<evidence type="ECO:0000313" key="1">
    <source>
        <dbReference type="EMBL" id="KAJ5223783.1"/>
    </source>
</evidence>
<organism evidence="1 2">
    <name type="scientific">Penicillium chermesinum</name>
    <dbReference type="NCBI Taxonomy" id="63820"/>
    <lineage>
        <taxon>Eukaryota</taxon>
        <taxon>Fungi</taxon>
        <taxon>Dikarya</taxon>
        <taxon>Ascomycota</taxon>
        <taxon>Pezizomycotina</taxon>
        <taxon>Eurotiomycetes</taxon>
        <taxon>Eurotiomycetidae</taxon>
        <taxon>Eurotiales</taxon>
        <taxon>Aspergillaceae</taxon>
        <taxon>Penicillium</taxon>
    </lineage>
</organism>
<reference evidence="1" key="2">
    <citation type="journal article" date="2023" name="IMA Fungus">
        <title>Comparative genomic study of the Penicillium genus elucidates a diverse pangenome and 15 lateral gene transfer events.</title>
        <authorList>
            <person name="Petersen C."/>
            <person name="Sorensen T."/>
            <person name="Nielsen M.R."/>
            <person name="Sondergaard T.E."/>
            <person name="Sorensen J.L."/>
            <person name="Fitzpatrick D.A."/>
            <person name="Frisvad J.C."/>
            <person name="Nielsen K.L."/>
        </authorList>
    </citation>
    <scope>NUCLEOTIDE SEQUENCE</scope>
    <source>
        <strain evidence="1">IBT 19713</strain>
    </source>
</reference>
<dbReference type="OrthoDB" id="5366485at2759"/>
<comment type="caution">
    <text evidence="1">The sequence shown here is derived from an EMBL/GenBank/DDBJ whole genome shotgun (WGS) entry which is preliminary data.</text>
</comment>
<proteinExistence type="predicted"/>
<dbReference type="GeneID" id="83204924"/>
<protein>
    <submittedName>
        <fullName evidence="1">Uncharacterized protein</fullName>
    </submittedName>
</protein>
<dbReference type="PANTHER" id="PTHR42093:SF1">
    <property type="match status" value="1"/>
</dbReference>
<name>A0A9W9NQ10_9EURO</name>
<dbReference type="AlphaFoldDB" id="A0A9W9NQ10"/>
<evidence type="ECO:0000313" key="2">
    <source>
        <dbReference type="Proteomes" id="UP001150941"/>
    </source>
</evidence>
<dbReference type="InterPro" id="IPR056539">
    <property type="entry name" value="NuiA-like"/>
</dbReference>